<accession>A0A7N0UDV9</accession>
<dbReference type="Proteomes" id="UP000594263">
    <property type="component" value="Unplaced"/>
</dbReference>
<dbReference type="Gramene" id="Kaladp0061s0124.1.v1.1">
    <property type="protein sequence ID" value="Kaladp0061s0124.1.v1.1"/>
    <property type="gene ID" value="Kaladp0061s0124.v1.1"/>
</dbReference>
<dbReference type="PANTHER" id="PTHR45657:SF43">
    <property type="entry name" value="PHOSPHATIDYLINOSITOL_PHOSPHATIDYLCHOLINE TRANSFER PROTEIN SFH9"/>
    <property type="match status" value="1"/>
</dbReference>
<proteinExistence type="predicted"/>
<dbReference type="EnsemblPlants" id="Kaladp0061s0124.1.v1.1">
    <property type="protein sequence ID" value="Kaladp0061s0124.1.v1.1"/>
    <property type="gene ID" value="Kaladp0061s0124.v1.1"/>
</dbReference>
<keyword evidence="3" id="KW-1185">Reference proteome</keyword>
<evidence type="ECO:0000313" key="3">
    <source>
        <dbReference type="Proteomes" id="UP000594263"/>
    </source>
</evidence>
<organism evidence="2 3">
    <name type="scientific">Kalanchoe fedtschenkoi</name>
    <name type="common">Lavender scallops</name>
    <name type="synonym">South American air plant</name>
    <dbReference type="NCBI Taxonomy" id="63787"/>
    <lineage>
        <taxon>Eukaryota</taxon>
        <taxon>Viridiplantae</taxon>
        <taxon>Streptophyta</taxon>
        <taxon>Embryophyta</taxon>
        <taxon>Tracheophyta</taxon>
        <taxon>Spermatophyta</taxon>
        <taxon>Magnoliopsida</taxon>
        <taxon>eudicotyledons</taxon>
        <taxon>Gunneridae</taxon>
        <taxon>Pentapetalae</taxon>
        <taxon>Saxifragales</taxon>
        <taxon>Crassulaceae</taxon>
        <taxon>Kalanchoe</taxon>
    </lineage>
</organism>
<protein>
    <submittedName>
        <fullName evidence="2">Uncharacterized protein</fullName>
    </submittedName>
</protein>
<reference evidence="2" key="1">
    <citation type="submission" date="2021-01" db="UniProtKB">
        <authorList>
            <consortium name="EnsemblPlants"/>
        </authorList>
    </citation>
    <scope>IDENTIFICATION</scope>
</reference>
<feature type="compositionally biased region" description="Low complexity" evidence="1">
    <location>
        <begin position="68"/>
        <end position="87"/>
    </location>
</feature>
<sequence>MIVSMCLSVADSSRNIMKKILEMKLHRLQQIPSSIVFYTLKLLTCMYIILSSLGRLFSVSNSDKHLQRQTPPRQTSPQVADVTSQDQMSSQTSQDCWQRLQQLEEMVTELVKKPTKIPQEKDDMLLDSMNRIKSMEYDLQKTKRALIATASKQVELAETFENLKESSMHGTTSCWLRNRKSGPSRK</sequence>
<dbReference type="OMA" id="HGTTSCW"/>
<evidence type="ECO:0000256" key="1">
    <source>
        <dbReference type="SAM" id="MobiDB-lite"/>
    </source>
</evidence>
<dbReference type="PANTHER" id="PTHR45657">
    <property type="entry name" value="CRAL-TRIO DOMAIN-CONTAINING PROTEIN YKL091C-RELATED"/>
    <property type="match status" value="1"/>
</dbReference>
<evidence type="ECO:0000313" key="2">
    <source>
        <dbReference type="EnsemblPlants" id="Kaladp0061s0124.1.v1.1"/>
    </source>
</evidence>
<name>A0A7N0UDV9_KALFE</name>
<feature type="region of interest" description="Disordered" evidence="1">
    <location>
        <begin position="64"/>
        <end position="87"/>
    </location>
</feature>
<dbReference type="AlphaFoldDB" id="A0A7N0UDV9"/>
<dbReference type="InterPro" id="IPR051026">
    <property type="entry name" value="PI/PC_transfer"/>
</dbReference>